<dbReference type="GO" id="GO:0016301">
    <property type="term" value="F:kinase activity"/>
    <property type="evidence" value="ECO:0007669"/>
    <property type="project" value="UniProtKB-KW"/>
</dbReference>
<dbReference type="InterPro" id="IPR014710">
    <property type="entry name" value="RmlC-like_jellyroll"/>
</dbReference>
<dbReference type="STRING" id="1227077.SAMN04515668_0499"/>
<gene>
    <name evidence="2" type="ORF">SAMN04515668_0499</name>
</gene>
<dbReference type="Pfam" id="PF00027">
    <property type="entry name" value="cNMP_binding"/>
    <property type="match status" value="1"/>
</dbReference>
<keyword evidence="2" id="KW-0808">Transferase</keyword>
<feature type="domain" description="Cyclic nucleotide-binding" evidence="1">
    <location>
        <begin position="12"/>
        <end position="115"/>
    </location>
</feature>
<keyword evidence="3" id="KW-1185">Reference proteome</keyword>
<protein>
    <submittedName>
        <fullName evidence="2">cAMP-binding domain of CRP or a regulatory subunit of cAMP-dependent protein kinases</fullName>
    </submittedName>
</protein>
<dbReference type="PROSITE" id="PS50042">
    <property type="entry name" value="CNMP_BINDING_3"/>
    <property type="match status" value="1"/>
</dbReference>
<dbReference type="SUPFAM" id="SSF51206">
    <property type="entry name" value="cAMP-binding domain-like"/>
    <property type="match status" value="1"/>
</dbReference>
<evidence type="ECO:0000259" key="1">
    <source>
        <dbReference type="PROSITE" id="PS50042"/>
    </source>
</evidence>
<proteinExistence type="predicted"/>
<dbReference type="RefSeq" id="WP_092668598.1">
    <property type="nucleotide sequence ID" value="NZ_FOXS01000001.1"/>
</dbReference>
<dbReference type="OrthoDB" id="758145at2"/>
<dbReference type="EMBL" id="FOXS01000001">
    <property type="protein sequence ID" value="SFP83166.1"/>
    <property type="molecule type" value="Genomic_DNA"/>
</dbReference>
<organism evidence="2 3">
    <name type="scientific">Hymenobacter arizonensis</name>
    <name type="common">Siccationidurans arizonensis</name>
    <dbReference type="NCBI Taxonomy" id="1227077"/>
    <lineage>
        <taxon>Bacteria</taxon>
        <taxon>Pseudomonadati</taxon>
        <taxon>Bacteroidota</taxon>
        <taxon>Cytophagia</taxon>
        <taxon>Cytophagales</taxon>
        <taxon>Hymenobacteraceae</taxon>
        <taxon>Hymenobacter</taxon>
    </lineage>
</organism>
<dbReference type="Proteomes" id="UP000199029">
    <property type="component" value="Unassembled WGS sequence"/>
</dbReference>
<keyword evidence="2" id="KW-0418">Kinase</keyword>
<dbReference type="Gene3D" id="2.60.120.10">
    <property type="entry name" value="Jelly Rolls"/>
    <property type="match status" value="1"/>
</dbReference>
<dbReference type="InterPro" id="IPR018490">
    <property type="entry name" value="cNMP-bd_dom_sf"/>
</dbReference>
<accession>A0A1I5TLF3</accession>
<dbReference type="AlphaFoldDB" id="A0A1I5TLF3"/>
<dbReference type="CDD" id="cd00038">
    <property type="entry name" value="CAP_ED"/>
    <property type="match status" value="1"/>
</dbReference>
<name>A0A1I5TLF3_HYMAR</name>
<evidence type="ECO:0000313" key="2">
    <source>
        <dbReference type="EMBL" id="SFP83166.1"/>
    </source>
</evidence>
<dbReference type="InterPro" id="IPR000595">
    <property type="entry name" value="cNMP-bd_dom"/>
</dbReference>
<evidence type="ECO:0000313" key="3">
    <source>
        <dbReference type="Proteomes" id="UP000199029"/>
    </source>
</evidence>
<reference evidence="3" key="1">
    <citation type="submission" date="2016-10" db="EMBL/GenBank/DDBJ databases">
        <authorList>
            <person name="Varghese N."/>
            <person name="Submissions S."/>
        </authorList>
    </citation>
    <scope>NUCLEOTIDE SEQUENCE [LARGE SCALE GENOMIC DNA]</scope>
    <source>
        <strain evidence="3">OR362-8,ATCC BAA-1266,JCM 13504</strain>
    </source>
</reference>
<sequence length="192" mass="21592">MTHPALENLLLQVAAFTPQQLALISSQAEEKHYPAGAYFAEAGRVAREIGFVVSGILRVCYYDKDGRDLTKYFIEEGHFVVDLPSYQYHLPSAEYIQAVTEVQLLVFKASRWQALSQTITNWSQAESILITRALLAKVDRLSPLVQQDARTKYEAFLTLFPTLANRIPLAYLASYIGVTPQSLSRIRKQVPG</sequence>